<name>A0ABU0J069_9CAUL</name>
<sequence>MRRLAALALACSLIVGGTASAAPSTNPADMPAGQYVLDKEHASLIARVRHEGLAFYTVRLDKFDASFSYDPKAPEASKINVTVDAASLDNGNPKTSAEFARQFLDVDKNPTITFVSTAIARGEGNTGTMTGDLTFRGVTRPVTLDVTFGGYTSGILGQRAGFSARGKFKRSEFGSTYMLNPPLAFVDDEVELVIEAEFTKK</sequence>
<dbReference type="Pfam" id="PF04264">
    <property type="entry name" value="YceI"/>
    <property type="match status" value="1"/>
</dbReference>
<dbReference type="SMART" id="SM00867">
    <property type="entry name" value="YceI"/>
    <property type="match status" value="1"/>
</dbReference>
<evidence type="ECO:0000313" key="3">
    <source>
        <dbReference type="EMBL" id="MDQ0466679.1"/>
    </source>
</evidence>
<keyword evidence="4" id="KW-1185">Reference proteome</keyword>
<dbReference type="PANTHER" id="PTHR34406">
    <property type="entry name" value="PROTEIN YCEI"/>
    <property type="match status" value="1"/>
</dbReference>
<dbReference type="EMBL" id="JAUSVS010000013">
    <property type="protein sequence ID" value="MDQ0466679.1"/>
    <property type="molecule type" value="Genomic_DNA"/>
</dbReference>
<organism evidence="3 4">
    <name type="scientific">Caulobacter ginsengisoli</name>
    <dbReference type="NCBI Taxonomy" id="400775"/>
    <lineage>
        <taxon>Bacteria</taxon>
        <taxon>Pseudomonadati</taxon>
        <taxon>Pseudomonadota</taxon>
        <taxon>Alphaproteobacteria</taxon>
        <taxon>Caulobacterales</taxon>
        <taxon>Caulobacteraceae</taxon>
        <taxon>Caulobacter</taxon>
    </lineage>
</organism>
<evidence type="ECO:0000259" key="2">
    <source>
        <dbReference type="SMART" id="SM00867"/>
    </source>
</evidence>
<feature type="domain" description="Lipid/polyisoprenoid-binding YceI-like" evidence="2">
    <location>
        <begin position="34"/>
        <end position="199"/>
    </location>
</feature>
<comment type="caution">
    <text evidence="3">The sequence shown here is derived from an EMBL/GenBank/DDBJ whole genome shotgun (WGS) entry which is preliminary data.</text>
</comment>
<reference evidence="3 4" key="1">
    <citation type="submission" date="2023-07" db="EMBL/GenBank/DDBJ databases">
        <title>Genomic Encyclopedia of Type Strains, Phase IV (KMG-IV): sequencing the most valuable type-strain genomes for metagenomic binning, comparative biology and taxonomic classification.</title>
        <authorList>
            <person name="Goeker M."/>
        </authorList>
    </citation>
    <scope>NUCLEOTIDE SEQUENCE [LARGE SCALE GENOMIC DNA]</scope>
    <source>
        <strain evidence="3 4">DSM 18695</strain>
    </source>
</reference>
<dbReference type="PANTHER" id="PTHR34406:SF1">
    <property type="entry name" value="PROTEIN YCEI"/>
    <property type="match status" value="1"/>
</dbReference>
<dbReference type="Proteomes" id="UP001228905">
    <property type="component" value="Unassembled WGS sequence"/>
</dbReference>
<dbReference type="SUPFAM" id="SSF101874">
    <property type="entry name" value="YceI-like"/>
    <property type="match status" value="1"/>
</dbReference>
<dbReference type="InterPro" id="IPR007372">
    <property type="entry name" value="Lipid/polyisoprenoid-bd_YceI"/>
</dbReference>
<feature type="chain" id="PRO_5045684646" evidence="1">
    <location>
        <begin position="22"/>
        <end position="201"/>
    </location>
</feature>
<protein>
    <submittedName>
        <fullName evidence="3">Polyisoprenoid-binding protein YceI</fullName>
    </submittedName>
</protein>
<evidence type="ECO:0000256" key="1">
    <source>
        <dbReference type="SAM" id="SignalP"/>
    </source>
</evidence>
<gene>
    <name evidence="3" type="ORF">QO010_004475</name>
</gene>
<proteinExistence type="predicted"/>
<feature type="signal peptide" evidence="1">
    <location>
        <begin position="1"/>
        <end position="21"/>
    </location>
</feature>
<dbReference type="RefSeq" id="WP_307352815.1">
    <property type="nucleotide sequence ID" value="NZ_JAUSVS010000013.1"/>
</dbReference>
<evidence type="ECO:0000313" key="4">
    <source>
        <dbReference type="Proteomes" id="UP001228905"/>
    </source>
</evidence>
<keyword evidence="1" id="KW-0732">Signal</keyword>
<dbReference type="InterPro" id="IPR036761">
    <property type="entry name" value="TTHA0802/YceI-like_sf"/>
</dbReference>
<accession>A0ABU0J069</accession>
<dbReference type="Gene3D" id="2.40.128.110">
    <property type="entry name" value="Lipid/polyisoprenoid-binding, YceI-like"/>
    <property type="match status" value="1"/>
</dbReference>